<evidence type="ECO:0000313" key="2">
    <source>
        <dbReference type="Proteomes" id="UP000230423"/>
    </source>
</evidence>
<dbReference type="Proteomes" id="UP000230423">
    <property type="component" value="Unassembled WGS sequence"/>
</dbReference>
<organism evidence="1 2">
    <name type="scientific">Teladorsagia circumcincta</name>
    <name type="common">Brown stomach worm</name>
    <name type="synonym">Ostertagia circumcincta</name>
    <dbReference type="NCBI Taxonomy" id="45464"/>
    <lineage>
        <taxon>Eukaryota</taxon>
        <taxon>Metazoa</taxon>
        <taxon>Ecdysozoa</taxon>
        <taxon>Nematoda</taxon>
        <taxon>Chromadorea</taxon>
        <taxon>Rhabditida</taxon>
        <taxon>Rhabditina</taxon>
        <taxon>Rhabditomorpha</taxon>
        <taxon>Strongyloidea</taxon>
        <taxon>Trichostrongylidae</taxon>
        <taxon>Teladorsagia</taxon>
    </lineage>
</organism>
<keyword evidence="2" id="KW-1185">Reference proteome</keyword>
<dbReference type="OrthoDB" id="5854820at2759"/>
<proteinExistence type="predicted"/>
<reference evidence="1 2" key="1">
    <citation type="submission" date="2015-09" db="EMBL/GenBank/DDBJ databases">
        <title>Draft genome of the parasitic nematode Teladorsagia circumcincta isolate WARC Sus (inbred).</title>
        <authorList>
            <person name="Mitreva M."/>
        </authorList>
    </citation>
    <scope>NUCLEOTIDE SEQUENCE [LARGE SCALE GENOMIC DNA]</scope>
    <source>
        <strain evidence="1 2">S</strain>
    </source>
</reference>
<protein>
    <submittedName>
        <fullName evidence="1">Uncharacterized protein</fullName>
    </submittedName>
</protein>
<dbReference type="EMBL" id="KZ346108">
    <property type="protein sequence ID" value="PIO70936.1"/>
    <property type="molecule type" value="Genomic_DNA"/>
</dbReference>
<gene>
    <name evidence="1" type="ORF">TELCIR_07180</name>
</gene>
<dbReference type="AlphaFoldDB" id="A0A2G9ULB1"/>
<name>A0A2G9ULB1_TELCI</name>
<sequence>MALSAGIVDQRFYGRISRNFDFWMECSGLAEEKLTTSVDKYIEETTKSNTMLSIFGYCSTSLSLQSRIDKLVDLLSVGKVLLSCQKPTKNIEAVLRLFLALVCSIPSDIPLHWLSEDITALLYARWRHYWKRAAKVPQFCEQFDVIVAFLFPCFLLDDLTLPAQNAVKGMLLYILALRPEIVRRYMEDKYEIWEKLIL</sequence>
<evidence type="ECO:0000313" key="1">
    <source>
        <dbReference type="EMBL" id="PIO70936.1"/>
    </source>
</evidence>
<accession>A0A2G9ULB1</accession>